<feature type="transmembrane region" description="Helical" evidence="1">
    <location>
        <begin position="66"/>
        <end position="88"/>
    </location>
</feature>
<dbReference type="Ensembl" id="ENSGACT00000010971.1">
    <property type="protein sequence ID" value="ENSGACP00000010948.1"/>
    <property type="gene ID" value="ENSGACG00000008283.1"/>
</dbReference>
<reference evidence="3" key="2">
    <citation type="submission" date="2024-04" db="UniProtKB">
        <authorList>
            <consortium name="Ensembl"/>
        </authorList>
    </citation>
    <scope>IDENTIFICATION</scope>
</reference>
<keyword evidence="1" id="KW-0812">Transmembrane</keyword>
<keyword evidence="1" id="KW-0472">Membrane</keyword>
<feature type="signal peptide" evidence="2">
    <location>
        <begin position="1"/>
        <end position="18"/>
    </location>
</feature>
<dbReference type="InParanoid" id="G3P025"/>
<dbReference type="AlphaFoldDB" id="G3P025"/>
<dbReference type="Bgee" id="ENSGACG00000008283">
    <property type="expression patterns" value="Expressed in testis and 2 other cell types or tissues"/>
</dbReference>
<proteinExistence type="predicted"/>
<feature type="transmembrane region" description="Helical" evidence="1">
    <location>
        <begin position="28"/>
        <end position="54"/>
    </location>
</feature>
<keyword evidence="1" id="KW-1133">Transmembrane helix</keyword>
<organism evidence="3">
    <name type="scientific">Gasterosteus aculeatus</name>
    <name type="common">Three-spined stickleback</name>
    <dbReference type="NCBI Taxonomy" id="69293"/>
    <lineage>
        <taxon>Eukaryota</taxon>
        <taxon>Metazoa</taxon>
        <taxon>Chordata</taxon>
        <taxon>Craniata</taxon>
        <taxon>Vertebrata</taxon>
        <taxon>Euteleostomi</taxon>
        <taxon>Actinopterygii</taxon>
        <taxon>Neopterygii</taxon>
        <taxon>Teleostei</taxon>
        <taxon>Neoteleostei</taxon>
        <taxon>Acanthomorphata</taxon>
        <taxon>Eupercaria</taxon>
        <taxon>Perciformes</taxon>
        <taxon>Cottioidei</taxon>
        <taxon>Gasterosteales</taxon>
        <taxon>Gasterosteidae</taxon>
        <taxon>Gasterosteus</taxon>
    </lineage>
</organism>
<evidence type="ECO:0000313" key="3">
    <source>
        <dbReference type="Ensembl" id="ENSGACP00000010948.1"/>
    </source>
</evidence>
<reference evidence="3" key="1">
    <citation type="submission" date="2006-01" db="EMBL/GenBank/DDBJ databases">
        <authorList>
            <person name="Lindblad-Toh K."/>
            <person name="Mauceli E."/>
            <person name="Grabherr M."/>
            <person name="Chang J.L."/>
            <person name="Lander E.S."/>
        </authorList>
    </citation>
    <scope>NUCLEOTIDE SEQUENCE [LARGE SCALE GENOMIC DNA]</scope>
</reference>
<protein>
    <submittedName>
        <fullName evidence="3">Uncharacterized protein</fullName>
    </submittedName>
</protein>
<feature type="chain" id="PRO_5003449053" evidence="2">
    <location>
        <begin position="19"/>
        <end position="102"/>
    </location>
</feature>
<name>G3P025_GASAC</name>
<keyword evidence="2" id="KW-0732">Signal</keyword>
<accession>G3P025</accession>
<evidence type="ECO:0000256" key="2">
    <source>
        <dbReference type="SAM" id="SignalP"/>
    </source>
</evidence>
<evidence type="ECO:0000256" key="1">
    <source>
        <dbReference type="SAM" id="Phobius"/>
    </source>
</evidence>
<sequence>TWLGGAWLFTLVLDVTTPDVTHLANDAVTVYGLLVWINFSPVAIVLPTCCKFIFPVFRVLNLDSSCYLHHLYIFFFKCLAGSFNYLWIKSVLYYPLLAKVHY</sequence>